<dbReference type="RefSeq" id="WP_188849508.1">
    <property type="nucleotide sequence ID" value="NZ_BMJJ01000002.1"/>
</dbReference>
<dbReference type="EC" id="6.3.3.2" evidence="5"/>
<dbReference type="PANTHER" id="PTHR23407:SF1">
    <property type="entry name" value="5-FORMYLTETRAHYDROFOLATE CYCLO-LIGASE"/>
    <property type="match status" value="1"/>
</dbReference>
<dbReference type="Proteomes" id="UP000613160">
    <property type="component" value="Unassembled WGS sequence"/>
</dbReference>
<accession>A0A917D8M7</accession>
<evidence type="ECO:0000256" key="5">
    <source>
        <dbReference type="RuleBase" id="RU361279"/>
    </source>
</evidence>
<dbReference type="GO" id="GO:0035999">
    <property type="term" value="P:tetrahydrofolate interconversion"/>
    <property type="evidence" value="ECO:0007669"/>
    <property type="project" value="TreeGrafter"/>
</dbReference>
<feature type="binding site" evidence="4">
    <location>
        <position position="59"/>
    </location>
    <ligand>
        <name>substrate</name>
    </ligand>
</feature>
<comment type="catalytic activity">
    <reaction evidence="5">
        <text>(6S)-5-formyl-5,6,7,8-tetrahydrofolate + ATP = (6R)-5,10-methenyltetrahydrofolate + ADP + phosphate</text>
        <dbReference type="Rhea" id="RHEA:10488"/>
        <dbReference type="ChEBI" id="CHEBI:30616"/>
        <dbReference type="ChEBI" id="CHEBI:43474"/>
        <dbReference type="ChEBI" id="CHEBI:57455"/>
        <dbReference type="ChEBI" id="CHEBI:57457"/>
        <dbReference type="ChEBI" id="CHEBI:456216"/>
        <dbReference type="EC" id="6.3.3.2"/>
    </reaction>
</comment>
<dbReference type="Pfam" id="PF01812">
    <property type="entry name" value="5-FTHF_cyc-lig"/>
    <property type="match status" value="1"/>
</dbReference>
<comment type="caution">
    <text evidence="6">The sequence shown here is derived from an EMBL/GenBank/DDBJ whole genome shotgun (WGS) entry which is preliminary data.</text>
</comment>
<feature type="binding site" evidence="4">
    <location>
        <position position="54"/>
    </location>
    <ligand>
        <name>substrate</name>
    </ligand>
</feature>
<dbReference type="InterPro" id="IPR024185">
    <property type="entry name" value="FTHF_cligase-like_sf"/>
</dbReference>
<dbReference type="EMBL" id="BMJJ01000002">
    <property type="protein sequence ID" value="GGD09396.1"/>
    <property type="molecule type" value="Genomic_DNA"/>
</dbReference>
<dbReference type="GO" id="GO:0030272">
    <property type="term" value="F:5-formyltetrahydrofolate cyclo-ligase activity"/>
    <property type="evidence" value="ECO:0007669"/>
    <property type="project" value="UniProtKB-EC"/>
</dbReference>
<comment type="cofactor">
    <cofactor evidence="5">
        <name>Mg(2+)</name>
        <dbReference type="ChEBI" id="CHEBI:18420"/>
    </cofactor>
</comment>
<dbReference type="GO" id="GO:0009396">
    <property type="term" value="P:folic acid-containing compound biosynthetic process"/>
    <property type="evidence" value="ECO:0007669"/>
    <property type="project" value="TreeGrafter"/>
</dbReference>
<evidence type="ECO:0000313" key="6">
    <source>
        <dbReference type="EMBL" id="GGD09396.1"/>
    </source>
</evidence>
<gene>
    <name evidence="6" type="ORF">GCM10011335_10350</name>
</gene>
<dbReference type="PANTHER" id="PTHR23407">
    <property type="entry name" value="ATPASE INHIBITOR/5-FORMYLTETRAHYDROFOLATE CYCLO-LIGASE"/>
    <property type="match status" value="1"/>
</dbReference>
<organism evidence="6 7">
    <name type="scientific">Aureimonas glaciei</name>
    <dbReference type="NCBI Taxonomy" id="1776957"/>
    <lineage>
        <taxon>Bacteria</taxon>
        <taxon>Pseudomonadati</taxon>
        <taxon>Pseudomonadota</taxon>
        <taxon>Alphaproteobacteria</taxon>
        <taxon>Hyphomicrobiales</taxon>
        <taxon>Aurantimonadaceae</taxon>
        <taxon>Aureimonas</taxon>
    </lineage>
</organism>
<keyword evidence="7" id="KW-1185">Reference proteome</keyword>
<dbReference type="NCBIfam" id="TIGR02727">
    <property type="entry name" value="MTHFS_bact"/>
    <property type="match status" value="1"/>
</dbReference>
<feature type="binding site" evidence="4">
    <location>
        <begin position="132"/>
        <end position="140"/>
    </location>
    <ligand>
        <name>ATP</name>
        <dbReference type="ChEBI" id="CHEBI:30616"/>
    </ligand>
</feature>
<dbReference type="SUPFAM" id="SSF100950">
    <property type="entry name" value="NagB/RpiA/CoA transferase-like"/>
    <property type="match status" value="1"/>
</dbReference>
<dbReference type="AlphaFoldDB" id="A0A917D8M7"/>
<sequence length="191" mass="20544">MHQEMSLKAQLRAEALARRDALGEEIRIEASLAIADRVAARLTLEPGTIVSGFLPIRSEVDPRPLMMALADRGARLCVPAIVEGRLEFRHLVRGAPLESQGFGTYAPGADAAVLDPSVMLVPMAAFDARCHRIGYGRGYYDRAITALRGKGLSPLLAGLAFAVQEIEEVPAETHDVGLDFIATEAALKEPT</sequence>
<evidence type="ECO:0000256" key="4">
    <source>
        <dbReference type="PIRSR" id="PIRSR006806-1"/>
    </source>
</evidence>
<keyword evidence="3 4" id="KW-0067">ATP-binding</keyword>
<keyword evidence="5" id="KW-0460">Magnesium</keyword>
<protein>
    <recommendedName>
        <fullName evidence="5">5-formyltetrahydrofolate cyclo-ligase</fullName>
        <ecNumber evidence="5">6.3.3.2</ecNumber>
    </recommendedName>
</protein>
<name>A0A917D8M7_9HYPH</name>
<dbReference type="Gene3D" id="3.40.50.10420">
    <property type="entry name" value="NagB/RpiA/CoA transferase-like"/>
    <property type="match status" value="1"/>
</dbReference>
<keyword evidence="2 4" id="KW-0547">Nucleotide-binding</keyword>
<evidence type="ECO:0000256" key="3">
    <source>
        <dbReference type="ARBA" id="ARBA00022840"/>
    </source>
</evidence>
<dbReference type="InterPro" id="IPR037171">
    <property type="entry name" value="NagB/RpiA_transferase-like"/>
</dbReference>
<comment type="similarity">
    <text evidence="1 5">Belongs to the 5-formyltetrahydrofolate cyclo-ligase family.</text>
</comment>
<reference evidence="6" key="1">
    <citation type="journal article" date="2014" name="Int. J. Syst. Evol. Microbiol.">
        <title>Complete genome sequence of Corynebacterium casei LMG S-19264T (=DSM 44701T), isolated from a smear-ripened cheese.</title>
        <authorList>
            <consortium name="US DOE Joint Genome Institute (JGI-PGF)"/>
            <person name="Walter F."/>
            <person name="Albersmeier A."/>
            <person name="Kalinowski J."/>
            <person name="Ruckert C."/>
        </authorList>
    </citation>
    <scope>NUCLEOTIDE SEQUENCE</scope>
    <source>
        <strain evidence="6">CGMCC 1.15493</strain>
    </source>
</reference>
<evidence type="ECO:0000313" key="7">
    <source>
        <dbReference type="Proteomes" id="UP000613160"/>
    </source>
</evidence>
<keyword evidence="5" id="KW-0479">Metal-binding</keyword>
<proteinExistence type="inferred from homology"/>
<dbReference type="GO" id="GO:0005524">
    <property type="term" value="F:ATP binding"/>
    <property type="evidence" value="ECO:0007669"/>
    <property type="project" value="UniProtKB-KW"/>
</dbReference>
<reference evidence="6" key="2">
    <citation type="submission" date="2020-09" db="EMBL/GenBank/DDBJ databases">
        <authorList>
            <person name="Sun Q."/>
            <person name="Zhou Y."/>
        </authorList>
    </citation>
    <scope>NUCLEOTIDE SEQUENCE</scope>
    <source>
        <strain evidence="6">CGMCC 1.15493</strain>
    </source>
</reference>
<dbReference type="InterPro" id="IPR002698">
    <property type="entry name" value="FTHF_cligase"/>
</dbReference>
<dbReference type="PIRSF" id="PIRSF006806">
    <property type="entry name" value="FTHF_cligase"/>
    <property type="match status" value="1"/>
</dbReference>
<evidence type="ECO:0000256" key="1">
    <source>
        <dbReference type="ARBA" id="ARBA00010638"/>
    </source>
</evidence>
<dbReference type="GO" id="GO:0046872">
    <property type="term" value="F:metal ion binding"/>
    <property type="evidence" value="ECO:0007669"/>
    <property type="project" value="UniProtKB-KW"/>
</dbReference>
<feature type="binding site" evidence="4">
    <location>
        <begin position="8"/>
        <end position="12"/>
    </location>
    <ligand>
        <name>ATP</name>
        <dbReference type="ChEBI" id="CHEBI:30616"/>
    </ligand>
</feature>
<evidence type="ECO:0000256" key="2">
    <source>
        <dbReference type="ARBA" id="ARBA00022741"/>
    </source>
</evidence>